<proteinExistence type="predicted"/>
<evidence type="ECO:0000313" key="3">
    <source>
        <dbReference type="Proteomes" id="UP000316747"/>
    </source>
</evidence>
<dbReference type="SUPFAM" id="SSF51556">
    <property type="entry name" value="Metallo-dependent hydrolases"/>
    <property type="match status" value="1"/>
</dbReference>
<feature type="domain" description="Amidohydrolase-related" evidence="1">
    <location>
        <begin position="229"/>
        <end position="384"/>
    </location>
</feature>
<protein>
    <recommendedName>
        <fullName evidence="1">Amidohydrolase-related domain-containing protein</fullName>
    </recommendedName>
</protein>
<dbReference type="AlphaFoldDB" id="A0A543H9T6"/>
<dbReference type="Proteomes" id="UP000316747">
    <property type="component" value="Unassembled WGS sequence"/>
</dbReference>
<dbReference type="InterPro" id="IPR006680">
    <property type="entry name" value="Amidohydro-rel"/>
</dbReference>
<evidence type="ECO:0000313" key="2">
    <source>
        <dbReference type="EMBL" id="TQM55092.1"/>
    </source>
</evidence>
<evidence type="ECO:0000259" key="1">
    <source>
        <dbReference type="Pfam" id="PF04909"/>
    </source>
</evidence>
<dbReference type="EMBL" id="VFPM01000005">
    <property type="protein sequence ID" value="TQM55092.1"/>
    <property type="molecule type" value="Genomic_DNA"/>
</dbReference>
<keyword evidence="3" id="KW-1185">Reference proteome</keyword>
<accession>A0A543H9T6</accession>
<sequence length="391" mass="42284">MGAPWEGPARDLLAELGTIALIDHHVHGAFRASPSEAAYGNALNEADTDPLPPGVDPFDSQVGFAIRRWCAPVLGLEPHATPDAYRARRAELGEAEVNRRFLTAAGVSDWLVDTGHRADDLLTPAQLATASGGRAHEVVRLEALAEQLVSADTPPQRYAAAFRSLLAERVRGAVAVKSVIAYRAGFDVDLTRPSDAVVARHAAAWARDAARAGSVRLTDPRLIAFGIHEAIELGLPLQLHVGLGDRDMDLRRSDPLLLTDFLRQPAVRRVPVLLLHCYPFERQAGYLAQAFRNVYLDVGLSVNFVGARSASLVARSLELAPFDKVLYSSDACGPADLHLLGARLWRRAIARVVGGFVAEGDWSAPDASRVVRMVARDNALRAYPRLSRSSG</sequence>
<dbReference type="InterPro" id="IPR032466">
    <property type="entry name" value="Metal_Hydrolase"/>
</dbReference>
<dbReference type="RefSeq" id="WP_141847199.1">
    <property type="nucleotide sequence ID" value="NZ_VFPM01000005.1"/>
</dbReference>
<dbReference type="GO" id="GO:0016787">
    <property type="term" value="F:hydrolase activity"/>
    <property type="evidence" value="ECO:0007669"/>
    <property type="project" value="InterPro"/>
</dbReference>
<dbReference type="OrthoDB" id="8244441at2"/>
<dbReference type="Gene3D" id="3.20.20.140">
    <property type="entry name" value="Metal-dependent hydrolases"/>
    <property type="match status" value="1"/>
</dbReference>
<dbReference type="PANTHER" id="PTHR43383">
    <property type="entry name" value="NODULIN 6"/>
    <property type="match status" value="1"/>
</dbReference>
<gene>
    <name evidence="2" type="ORF">FBY41_4416</name>
</gene>
<organism evidence="2 3">
    <name type="scientific">Humibacillus xanthopallidus</name>
    <dbReference type="NCBI Taxonomy" id="412689"/>
    <lineage>
        <taxon>Bacteria</taxon>
        <taxon>Bacillati</taxon>
        <taxon>Actinomycetota</taxon>
        <taxon>Actinomycetes</taxon>
        <taxon>Micrococcales</taxon>
        <taxon>Intrasporangiaceae</taxon>
        <taxon>Humibacillus</taxon>
    </lineage>
</organism>
<dbReference type="PANTHER" id="PTHR43383:SF2">
    <property type="entry name" value="AMIDOHYDROLASE 2 FAMILY PROTEIN"/>
    <property type="match status" value="1"/>
</dbReference>
<dbReference type="Pfam" id="PF04909">
    <property type="entry name" value="Amidohydro_2"/>
    <property type="match status" value="1"/>
</dbReference>
<reference evidence="2 3" key="1">
    <citation type="submission" date="2019-06" db="EMBL/GenBank/DDBJ databases">
        <title>Genome sequencing of plant associated microbes to promote plant fitness in Sorghum bicolor and Oryza sativa.</title>
        <authorList>
            <person name="Coleman-Derr D."/>
        </authorList>
    </citation>
    <scope>NUCLEOTIDE SEQUENCE [LARGE SCALE GENOMIC DNA]</scope>
    <source>
        <strain evidence="2 3">KV-663</strain>
    </source>
</reference>
<comment type="caution">
    <text evidence="2">The sequence shown here is derived from an EMBL/GenBank/DDBJ whole genome shotgun (WGS) entry which is preliminary data.</text>
</comment>
<name>A0A543H9T6_9MICO</name>